<organism evidence="2 3">
    <name type="scientific">Trichosporon asahii var. asahii (strain CBS 8904)</name>
    <name type="common">Yeast</name>
    <dbReference type="NCBI Taxonomy" id="1220162"/>
    <lineage>
        <taxon>Eukaryota</taxon>
        <taxon>Fungi</taxon>
        <taxon>Dikarya</taxon>
        <taxon>Basidiomycota</taxon>
        <taxon>Agaricomycotina</taxon>
        <taxon>Tremellomycetes</taxon>
        <taxon>Trichosporonales</taxon>
        <taxon>Trichosporonaceae</taxon>
        <taxon>Trichosporon</taxon>
    </lineage>
</organism>
<dbReference type="Pfam" id="PF00043">
    <property type="entry name" value="GST_C"/>
    <property type="match status" value="1"/>
</dbReference>
<gene>
    <name evidence="2" type="ORF">A1Q2_01522</name>
</gene>
<feature type="domain" description="Glutathione S-transferase C-terminal" evidence="1">
    <location>
        <begin position="121"/>
        <end position="178"/>
    </location>
</feature>
<evidence type="ECO:0000313" key="2">
    <source>
        <dbReference type="EMBL" id="EKD04176.1"/>
    </source>
</evidence>
<dbReference type="AlphaFoldDB" id="K1VUL4"/>
<dbReference type="InterPro" id="IPR004046">
    <property type="entry name" value="GST_C"/>
</dbReference>
<dbReference type="EMBL" id="AMBO01000233">
    <property type="protein sequence ID" value="EKD04176.1"/>
    <property type="molecule type" value="Genomic_DNA"/>
</dbReference>
<dbReference type="Gene3D" id="1.20.1050.10">
    <property type="match status" value="1"/>
</dbReference>
<evidence type="ECO:0000259" key="1">
    <source>
        <dbReference type="Pfam" id="PF00043"/>
    </source>
</evidence>
<dbReference type="STRING" id="1220162.K1VUL4"/>
<reference evidence="2 3" key="1">
    <citation type="journal article" date="2012" name="Eukaryot. Cell">
        <title>Genome sequence of the Trichosporon asahii environmental strain CBS 8904.</title>
        <authorList>
            <person name="Yang R.Y."/>
            <person name="Li H.T."/>
            <person name="Zhu H."/>
            <person name="Zhou G.P."/>
            <person name="Wang M."/>
            <person name="Wang L."/>
        </authorList>
    </citation>
    <scope>NUCLEOTIDE SEQUENCE [LARGE SCALE GENOMIC DNA]</scope>
    <source>
        <strain evidence="2 3">CBS 8904</strain>
    </source>
</reference>
<dbReference type="SUPFAM" id="SSF47616">
    <property type="entry name" value="GST C-terminal domain-like"/>
    <property type="match status" value="1"/>
</dbReference>
<protein>
    <recommendedName>
        <fullName evidence="1">Glutathione S-transferase C-terminal domain-containing protein</fullName>
    </recommendedName>
</protein>
<evidence type="ECO:0000313" key="3">
    <source>
        <dbReference type="Proteomes" id="UP000006757"/>
    </source>
</evidence>
<dbReference type="InParanoid" id="K1VUL4"/>
<keyword evidence="3" id="KW-1185">Reference proteome</keyword>
<proteinExistence type="predicted"/>
<dbReference type="HOGENOM" id="CLU_1267686_0_0_1"/>
<comment type="caution">
    <text evidence="2">The sequence shown here is derived from an EMBL/GenBank/DDBJ whole genome shotgun (WGS) entry which is preliminary data.</text>
</comment>
<dbReference type="InterPro" id="IPR036282">
    <property type="entry name" value="Glutathione-S-Trfase_C_sf"/>
</dbReference>
<name>K1VUL4_TRIAC</name>
<sequence>MPASYHLYGDPNSLRAVICLRYLGLSSNRVSFTSTSQPAEYEGPTMGHPLLTDEVHKIDVAMAEDADKFIPIKYHLNKDIFPKGHGEFETMCGIESYDFDPIARDLLKEARAKADGKGHDSKRYAELQNSMKKVLTFYDSVLANKKYLVKDEIMLVDLFHLPVIRALKKDLPNVAKWWKSLDDIPLSTEITYEFNGDEISGVNQFGKLWGRRASMRHQ</sequence>
<accession>K1VUL4</accession>
<dbReference type="Proteomes" id="UP000006757">
    <property type="component" value="Unassembled WGS sequence"/>
</dbReference>